<protein>
    <submittedName>
        <fullName evidence="2">Tellurite resistance protein TerB</fullName>
    </submittedName>
</protein>
<dbReference type="SUPFAM" id="SSF158682">
    <property type="entry name" value="TerB-like"/>
    <property type="match status" value="1"/>
</dbReference>
<evidence type="ECO:0000259" key="1">
    <source>
        <dbReference type="Pfam" id="PF05099"/>
    </source>
</evidence>
<evidence type="ECO:0000313" key="3">
    <source>
        <dbReference type="Proteomes" id="UP000193355"/>
    </source>
</evidence>
<dbReference type="OrthoDB" id="6543050at2"/>
<organism evidence="2 3">
    <name type="scientific">Dethiosulfovibrio salsuginis</name>
    <dbReference type="NCBI Taxonomy" id="561720"/>
    <lineage>
        <taxon>Bacteria</taxon>
        <taxon>Thermotogati</taxon>
        <taxon>Synergistota</taxon>
        <taxon>Synergistia</taxon>
        <taxon>Synergistales</taxon>
        <taxon>Dethiosulfovibrionaceae</taxon>
        <taxon>Dethiosulfovibrio</taxon>
    </lineage>
</organism>
<gene>
    <name evidence="2" type="ORF">SAMN06275492_10287</name>
</gene>
<evidence type="ECO:0000313" key="2">
    <source>
        <dbReference type="EMBL" id="SMG14526.1"/>
    </source>
</evidence>
<dbReference type="CDD" id="cd07176">
    <property type="entry name" value="terB"/>
    <property type="match status" value="1"/>
</dbReference>
<dbReference type="Proteomes" id="UP000193355">
    <property type="component" value="Unassembled WGS sequence"/>
</dbReference>
<keyword evidence="3" id="KW-1185">Reference proteome</keyword>
<dbReference type="AlphaFoldDB" id="A0A1X7II98"/>
<feature type="domain" description="Co-chaperone DjlA N-terminal" evidence="1">
    <location>
        <begin position="28"/>
        <end position="145"/>
    </location>
</feature>
<dbReference type="InterPro" id="IPR007791">
    <property type="entry name" value="DjlA_N"/>
</dbReference>
<reference evidence="3" key="1">
    <citation type="submission" date="2017-04" db="EMBL/GenBank/DDBJ databases">
        <authorList>
            <person name="Varghese N."/>
            <person name="Submissions S."/>
        </authorList>
    </citation>
    <scope>NUCLEOTIDE SEQUENCE [LARGE SCALE GENOMIC DNA]</scope>
    <source>
        <strain evidence="3">USBA 82</strain>
    </source>
</reference>
<name>A0A1X7II98_9BACT</name>
<dbReference type="Pfam" id="PF05099">
    <property type="entry name" value="TerB"/>
    <property type="match status" value="1"/>
</dbReference>
<sequence>MGFLNIFKDKFSDLSTKIKQYKSKEMLEAVVAGCALVAYADGVVDQSEKAKMMGFIQNSPELSVFSMSDVVKSFDNFMTGFGFDLTIGKAQALNAMGKLKSKPEEARIAVAVAISVGGADGNFDDSEKAVVREICAVVGIAPEEFGL</sequence>
<dbReference type="Gene3D" id="1.10.3680.10">
    <property type="entry name" value="TerB-like"/>
    <property type="match status" value="1"/>
</dbReference>
<proteinExistence type="predicted"/>
<dbReference type="STRING" id="561720.SAMN06275492_10287"/>
<dbReference type="EMBL" id="FXBB01000002">
    <property type="protein sequence ID" value="SMG14526.1"/>
    <property type="molecule type" value="Genomic_DNA"/>
</dbReference>
<dbReference type="InterPro" id="IPR029024">
    <property type="entry name" value="TerB-like"/>
</dbReference>
<accession>A0A1X7II98</accession>